<dbReference type="RefSeq" id="WP_167040143.1">
    <property type="nucleotide sequence ID" value="NZ_BAAANA010000003.1"/>
</dbReference>
<evidence type="ECO:0000256" key="4">
    <source>
        <dbReference type="PROSITE-ProRule" id="PRU00510"/>
    </source>
</evidence>
<evidence type="ECO:0000313" key="6">
    <source>
        <dbReference type="EMBL" id="NNH02809.1"/>
    </source>
</evidence>
<evidence type="ECO:0000256" key="1">
    <source>
        <dbReference type="ARBA" id="ARBA00022723"/>
    </source>
</evidence>
<dbReference type="SUPFAM" id="SSF57716">
    <property type="entry name" value="Glucocorticoid receptor-like (DNA-binding domain)"/>
    <property type="match status" value="1"/>
</dbReference>
<dbReference type="PROSITE" id="PS51128">
    <property type="entry name" value="ZF_DKSA_2"/>
    <property type="match status" value="1"/>
</dbReference>
<dbReference type="Proteomes" id="UP000543598">
    <property type="component" value="Unassembled WGS sequence"/>
</dbReference>
<dbReference type="InterPro" id="IPR037187">
    <property type="entry name" value="DnaK_N"/>
</dbReference>
<dbReference type="GO" id="GO:0008270">
    <property type="term" value="F:zinc ion binding"/>
    <property type="evidence" value="ECO:0007669"/>
    <property type="project" value="UniProtKB-KW"/>
</dbReference>
<evidence type="ECO:0000313" key="7">
    <source>
        <dbReference type="Proteomes" id="UP000543598"/>
    </source>
</evidence>
<evidence type="ECO:0000259" key="5">
    <source>
        <dbReference type="Pfam" id="PF01258"/>
    </source>
</evidence>
<feature type="domain" description="Zinc finger DksA/TraR C4-type" evidence="5">
    <location>
        <begin position="81"/>
        <end position="113"/>
    </location>
</feature>
<organism evidence="6 7">
    <name type="scientific">Microbacterium ulmi</name>
    <dbReference type="NCBI Taxonomy" id="179095"/>
    <lineage>
        <taxon>Bacteria</taxon>
        <taxon>Bacillati</taxon>
        <taxon>Actinomycetota</taxon>
        <taxon>Actinomycetes</taxon>
        <taxon>Micrococcales</taxon>
        <taxon>Microbacteriaceae</taxon>
        <taxon>Microbacterium</taxon>
    </lineage>
</organism>
<dbReference type="Gene3D" id="1.20.120.910">
    <property type="entry name" value="DksA, coiled-coil domain"/>
    <property type="match status" value="1"/>
</dbReference>
<dbReference type="InterPro" id="IPR000962">
    <property type="entry name" value="Znf_DskA_TraR"/>
</dbReference>
<evidence type="ECO:0000256" key="2">
    <source>
        <dbReference type="ARBA" id="ARBA00022771"/>
    </source>
</evidence>
<dbReference type="Pfam" id="PF01258">
    <property type="entry name" value="zf-dskA_traR"/>
    <property type="match status" value="1"/>
</dbReference>
<dbReference type="PANTHER" id="PTHR33823:SF4">
    <property type="entry name" value="GENERAL STRESS PROTEIN 16O"/>
    <property type="match status" value="1"/>
</dbReference>
<gene>
    <name evidence="6" type="ORF">HLA99_02890</name>
</gene>
<protein>
    <submittedName>
        <fullName evidence="6">Molecular chaperone DnaK</fullName>
    </submittedName>
</protein>
<feature type="zinc finger region" description="dksA C4-type" evidence="4">
    <location>
        <begin position="86"/>
        <end position="110"/>
    </location>
</feature>
<proteinExistence type="predicted"/>
<keyword evidence="1" id="KW-0479">Metal-binding</keyword>
<dbReference type="PANTHER" id="PTHR33823">
    <property type="entry name" value="RNA POLYMERASE-BINDING TRANSCRIPTION FACTOR DKSA-RELATED"/>
    <property type="match status" value="1"/>
</dbReference>
<keyword evidence="7" id="KW-1185">Reference proteome</keyword>
<sequence length="116" mass="12433">MTTDAHRLLADLRVATLARIAQLDDEMADLRADRAIDSADDEHDPEGVTLSGEWSLLAGLRDEASRTLGEIDLALARVADGTYGTCVDCGRAIPDARLRARPTALRCVACAERAGQ</sequence>
<name>A0A7Y2LYN9_9MICO</name>
<evidence type="ECO:0000256" key="3">
    <source>
        <dbReference type="ARBA" id="ARBA00022833"/>
    </source>
</evidence>
<keyword evidence="2" id="KW-0863">Zinc-finger</keyword>
<dbReference type="SUPFAM" id="SSF109635">
    <property type="entry name" value="DnaK suppressor protein DksA, alpha-hairpin domain"/>
    <property type="match status" value="1"/>
</dbReference>
<comment type="caution">
    <text evidence="6">The sequence shown here is derived from an EMBL/GenBank/DDBJ whole genome shotgun (WGS) entry which is preliminary data.</text>
</comment>
<dbReference type="AlphaFoldDB" id="A0A7Y2LYN9"/>
<keyword evidence="3" id="KW-0862">Zinc</keyword>
<dbReference type="EMBL" id="JABEMB010000002">
    <property type="protein sequence ID" value="NNH02809.1"/>
    <property type="molecule type" value="Genomic_DNA"/>
</dbReference>
<accession>A0A7Y2LYN9</accession>
<reference evidence="6 7" key="1">
    <citation type="submission" date="2020-05" db="EMBL/GenBank/DDBJ databases">
        <title>MicrobeNet Type strains.</title>
        <authorList>
            <person name="Nicholson A.C."/>
        </authorList>
    </citation>
    <scope>NUCLEOTIDE SEQUENCE [LARGE SCALE GENOMIC DNA]</scope>
    <source>
        <strain evidence="6 7">JCM 14282</strain>
    </source>
</reference>